<dbReference type="SUPFAM" id="SSF53474">
    <property type="entry name" value="alpha/beta-Hydrolases"/>
    <property type="match status" value="1"/>
</dbReference>
<keyword evidence="2" id="KW-0378">Hydrolase</keyword>
<comment type="caution">
    <text evidence="2">The sequence shown here is derived from an EMBL/GenBank/DDBJ whole genome shotgun (WGS) entry which is preliminary data.</text>
</comment>
<sequence>MRYTYEEPELVRKDNGKRLYFSKCSCPASDPERNILLVHGLTSSCHVYDIDYKDYSVTKFFARNGYNVWRFDIGGYGRSDKYEDGFDVDSDNVAKDIICALEKINELMGVTSSDVFGWSWGSITSSRADIARPDLIRRLVWVGPCFGGTIRKTPVTEPFTTLDYPYCTRVFQHVPGSSLDIDYEVCERPVVGIWLDGEFKYDLDHGRPNGGNRDILEAGDDWLIDVKSLSAPACYLAGTNDAYLKPDRAKAALDVLPAGSEYHLFRGAGHALWAEKDYYRPVREAALAFLEKEI</sequence>
<dbReference type="Proteomes" id="UP001332931">
    <property type="component" value="Unassembled WGS sequence"/>
</dbReference>
<dbReference type="InterPro" id="IPR029058">
    <property type="entry name" value="AB_hydrolase_fold"/>
</dbReference>
<protein>
    <submittedName>
        <fullName evidence="2">Alpha/beta hydrolase</fullName>
    </submittedName>
</protein>
<evidence type="ECO:0000313" key="2">
    <source>
        <dbReference type="EMBL" id="MEE6146906.1"/>
    </source>
</evidence>
<dbReference type="PANTHER" id="PTHR43194">
    <property type="entry name" value="HYDROLASE ALPHA/BETA FOLD FAMILY"/>
    <property type="match status" value="1"/>
</dbReference>
<dbReference type="RefSeq" id="WP_330957673.1">
    <property type="nucleotide sequence ID" value="NZ_JAZGJQ010000002.1"/>
</dbReference>
<dbReference type="GO" id="GO:0016787">
    <property type="term" value="F:hydrolase activity"/>
    <property type="evidence" value="ECO:0007669"/>
    <property type="project" value="UniProtKB-KW"/>
</dbReference>
<proteinExistence type="predicted"/>
<evidence type="ECO:0000313" key="3">
    <source>
        <dbReference type="Proteomes" id="UP001332931"/>
    </source>
</evidence>
<dbReference type="EMBL" id="JAZGJQ010000002">
    <property type="protein sequence ID" value="MEE6146906.1"/>
    <property type="molecule type" value="Genomic_DNA"/>
</dbReference>
<gene>
    <name evidence="2" type="ORF">VXJ25_02670</name>
</gene>
<evidence type="ECO:0000259" key="1">
    <source>
        <dbReference type="Pfam" id="PF12146"/>
    </source>
</evidence>
<dbReference type="PANTHER" id="PTHR43194:SF2">
    <property type="entry name" value="PEROXISOMAL MEMBRANE PROTEIN LPX1"/>
    <property type="match status" value="1"/>
</dbReference>
<accession>A0ABU7R8H8</accession>
<dbReference type="Gene3D" id="3.40.50.1820">
    <property type="entry name" value="alpha/beta hydrolase"/>
    <property type="match status" value="1"/>
</dbReference>
<dbReference type="InterPro" id="IPR050228">
    <property type="entry name" value="Carboxylesterase_BioH"/>
</dbReference>
<feature type="domain" description="Serine aminopeptidase S33" evidence="1">
    <location>
        <begin position="30"/>
        <end position="277"/>
    </location>
</feature>
<dbReference type="Pfam" id="PF12146">
    <property type="entry name" value="Hydrolase_4"/>
    <property type="match status" value="1"/>
</dbReference>
<name>A0ABU7R8H8_9ACTN</name>
<organism evidence="2 3">
    <name type="scientific">Olsenella absiana</name>
    <dbReference type="NCBI Taxonomy" id="3115222"/>
    <lineage>
        <taxon>Bacteria</taxon>
        <taxon>Bacillati</taxon>
        <taxon>Actinomycetota</taxon>
        <taxon>Coriobacteriia</taxon>
        <taxon>Coriobacteriales</taxon>
        <taxon>Atopobiaceae</taxon>
        <taxon>Olsenella</taxon>
    </lineage>
</organism>
<keyword evidence="3" id="KW-1185">Reference proteome</keyword>
<reference evidence="2 3" key="1">
    <citation type="submission" date="2024-01" db="EMBL/GenBank/DDBJ databases">
        <title>Description of Olsenella sp. nov., isolated from pig feces.</title>
        <authorList>
            <person name="Chang Y.-H."/>
        </authorList>
    </citation>
    <scope>NUCLEOTIDE SEQUENCE [LARGE SCALE GENOMIC DNA]</scope>
    <source>
        <strain evidence="2 3">YH-ols2223</strain>
    </source>
</reference>
<dbReference type="InterPro" id="IPR022742">
    <property type="entry name" value="Hydrolase_4"/>
</dbReference>